<protein>
    <submittedName>
        <fullName evidence="1">Uncharacterized protein</fullName>
    </submittedName>
</protein>
<name>A0A517WSE0_9PLAN</name>
<organism evidence="1 2">
    <name type="scientific">Gimesia aquarii</name>
    <dbReference type="NCBI Taxonomy" id="2527964"/>
    <lineage>
        <taxon>Bacteria</taxon>
        <taxon>Pseudomonadati</taxon>
        <taxon>Planctomycetota</taxon>
        <taxon>Planctomycetia</taxon>
        <taxon>Planctomycetales</taxon>
        <taxon>Planctomycetaceae</taxon>
        <taxon>Gimesia</taxon>
    </lineage>
</organism>
<dbReference type="AlphaFoldDB" id="A0A517WSE0"/>
<accession>A0A517WSE0</accession>
<proteinExistence type="predicted"/>
<dbReference type="Proteomes" id="UP000318384">
    <property type="component" value="Chromosome"/>
</dbReference>
<dbReference type="EMBL" id="CP037422">
    <property type="protein sequence ID" value="QDU08171.1"/>
    <property type="molecule type" value="Genomic_DNA"/>
</dbReference>
<evidence type="ECO:0000313" key="1">
    <source>
        <dbReference type="EMBL" id="QDU08171.1"/>
    </source>
</evidence>
<reference evidence="1 2" key="1">
    <citation type="submission" date="2019-03" db="EMBL/GenBank/DDBJ databases">
        <title>Deep-cultivation of Planctomycetes and their phenomic and genomic characterization uncovers novel biology.</title>
        <authorList>
            <person name="Wiegand S."/>
            <person name="Jogler M."/>
            <person name="Boedeker C."/>
            <person name="Pinto D."/>
            <person name="Vollmers J."/>
            <person name="Rivas-Marin E."/>
            <person name="Kohn T."/>
            <person name="Peeters S.H."/>
            <person name="Heuer A."/>
            <person name="Rast P."/>
            <person name="Oberbeckmann S."/>
            <person name="Bunk B."/>
            <person name="Jeske O."/>
            <person name="Meyerdierks A."/>
            <person name="Storesund J.E."/>
            <person name="Kallscheuer N."/>
            <person name="Luecker S."/>
            <person name="Lage O.M."/>
            <person name="Pohl T."/>
            <person name="Merkel B.J."/>
            <person name="Hornburger P."/>
            <person name="Mueller R.-W."/>
            <person name="Bruemmer F."/>
            <person name="Labrenz M."/>
            <person name="Spormann A.M."/>
            <person name="Op den Camp H."/>
            <person name="Overmann J."/>
            <person name="Amann R."/>
            <person name="Jetten M.S.M."/>
            <person name="Mascher T."/>
            <person name="Medema M.H."/>
            <person name="Devos D.P."/>
            <person name="Kaster A.-K."/>
            <person name="Ovreas L."/>
            <person name="Rohde M."/>
            <person name="Galperin M.Y."/>
            <person name="Jogler C."/>
        </authorList>
    </citation>
    <scope>NUCLEOTIDE SEQUENCE [LARGE SCALE GENOMIC DNA]</scope>
    <source>
        <strain evidence="1 2">V202</strain>
    </source>
</reference>
<gene>
    <name evidence="1" type="ORF">V202x_15350</name>
</gene>
<dbReference type="RefSeq" id="WP_145172618.1">
    <property type="nucleotide sequence ID" value="NZ_CP037422.1"/>
</dbReference>
<keyword evidence="2" id="KW-1185">Reference proteome</keyword>
<sequence length="107" mass="12036">MTYLDTEIHKTASMLKRWQGHLATIYELNSSHSSLSVVIHGDSYGQNLVIACLGPEYICGPTTWEDSCIILKTIELESSREGIALLDERHNVKITAESFEIKENVKL</sequence>
<evidence type="ECO:0000313" key="2">
    <source>
        <dbReference type="Proteomes" id="UP000318384"/>
    </source>
</evidence>